<dbReference type="SUPFAM" id="SSF52218">
    <property type="entry name" value="Flavoproteins"/>
    <property type="match status" value="1"/>
</dbReference>
<keyword evidence="3" id="KW-1185">Reference proteome</keyword>
<reference evidence="2 3" key="1">
    <citation type="submission" date="2016-09" db="EMBL/GenBank/DDBJ databases">
        <title>Streptomyces rubrolavendulae MJM4426 Genome sequencing and assembly.</title>
        <authorList>
            <person name="Kim J.-G."/>
        </authorList>
    </citation>
    <scope>NUCLEOTIDE SEQUENCE [LARGE SCALE GENOMIC DNA]</scope>
    <source>
        <strain evidence="2 3">MJM4426</strain>
    </source>
</reference>
<dbReference type="InterPro" id="IPR001226">
    <property type="entry name" value="Flavodoxin_CS"/>
</dbReference>
<dbReference type="EMBL" id="CP017316">
    <property type="protein sequence ID" value="AOT62274.1"/>
    <property type="molecule type" value="Genomic_DNA"/>
</dbReference>
<organism evidence="2 3">
    <name type="scientific">Streptomyces rubrolavendulae</name>
    <dbReference type="NCBI Taxonomy" id="285473"/>
    <lineage>
        <taxon>Bacteria</taxon>
        <taxon>Bacillati</taxon>
        <taxon>Actinomycetota</taxon>
        <taxon>Actinomycetes</taxon>
        <taxon>Kitasatosporales</taxon>
        <taxon>Streptomycetaceae</taxon>
        <taxon>Streptomyces</taxon>
    </lineage>
</organism>
<sequence length="180" mass="19655">MSLVRVLYASEHGSTEDIARRIAARLAAHGHRTEVGDIKVSPRLEPGSAAVVLGSAVYGGAWLPPAEAFVRREVAALGAQPVWMFSVGLTAALPKPLRSLAARSEQPRISRLVELLRPRAHHRFSGVIRPEHLGRKGRVIFRLLFCRYGDFRNWAEIDAWADRIAREVGVPGGVRGPGAS</sequence>
<dbReference type="Pfam" id="PF12724">
    <property type="entry name" value="Flavodoxin_5"/>
    <property type="match status" value="1"/>
</dbReference>
<proteinExistence type="predicted"/>
<evidence type="ECO:0000313" key="2">
    <source>
        <dbReference type="EMBL" id="AOT62274.1"/>
    </source>
</evidence>
<dbReference type="RefSeq" id="WP_031129610.1">
    <property type="nucleotide sequence ID" value="NZ_CP017316.1"/>
</dbReference>
<dbReference type="InterPro" id="IPR008254">
    <property type="entry name" value="Flavodoxin/NO_synth"/>
</dbReference>
<dbReference type="InterPro" id="IPR029039">
    <property type="entry name" value="Flavoprotein-like_sf"/>
</dbReference>
<accession>A0A1D8GA00</accession>
<dbReference type="Gene3D" id="3.40.50.360">
    <property type="match status" value="1"/>
</dbReference>
<dbReference type="KEGG" id="srn:A4G23_05169"/>
<dbReference type="GO" id="GO:0010181">
    <property type="term" value="F:FMN binding"/>
    <property type="evidence" value="ECO:0007669"/>
    <property type="project" value="InterPro"/>
</dbReference>
<dbReference type="PROSITE" id="PS50902">
    <property type="entry name" value="FLAVODOXIN_LIKE"/>
    <property type="match status" value="1"/>
</dbReference>
<dbReference type="InterPro" id="IPR026816">
    <property type="entry name" value="Flavodoxin_dom"/>
</dbReference>
<protein>
    <submittedName>
        <fullName evidence="2">Protoporphyrinogen oxidase</fullName>
    </submittedName>
</protein>
<evidence type="ECO:0000313" key="3">
    <source>
        <dbReference type="Proteomes" id="UP000095349"/>
    </source>
</evidence>
<dbReference type="GO" id="GO:0009055">
    <property type="term" value="F:electron transfer activity"/>
    <property type="evidence" value="ECO:0007669"/>
    <property type="project" value="InterPro"/>
</dbReference>
<dbReference type="Proteomes" id="UP000095349">
    <property type="component" value="Chromosome"/>
</dbReference>
<feature type="domain" description="Flavodoxin-like" evidence="1">
    <location>
        <begin position="4"/>
        <end position="165"/>
    </location>
</feature>
<dbReference type="PROSITE" id="PS00201">
    <property type="entry name" value="FLAVODOXIN"/>
    <property type="match status" value="1"/>
</dbReference>
<gene>
    <name evidence="2" type="ORF">A4G23_05169</name>
</gene>
<name>A0A1D8GA00_9ACTN</name>
<evidence type="ECO:0000259" key="1">
    <source>
        <dbReference type="PROSITE" id="PS50902"/>
    </source>
</evidence>
<dbReference type="AlphaFoldDB" id="A0A1D8GA00"/>
<dbReference type="OrthoDB" id="129384at2"/>
<dbReference type="GeneID" id="91406670"/>
<dbReference type="STRING" id="285473.A4G23_05169"/>
<dbReference type="PATRIC" id="fig|285473.5.peg.5443"/>